<feature type="signal peptide" evidence="2">
    <location>
        <begin position="1"/>
        <end position="20"/>
    </location>
</feature>
<dbReference type="OMA" id="YVMADSP"/>
<dbReference type="InParanoid" id="G2QJ26"/>
<proteinExistence type="predicted"/>
<dbReference type="Proteomes" id="UP000007322">
    <property type="component" value="Chromosome 5"/>
</dbReference>
<dbReference type="GO" id="GO:0016787">
    <property type="term" value="F:hydrolase activity"/>
    <property type="evidence" value="ECO:0007669"/>
    <property type="project" value="UniProtKB-KW"/>
</dbReference>
<dbReference type="Gene3D" id="2.120.10.10">
    <property type="match status" value="1"/>
</dbReference>
<dbReference type="RefSeq" id="XP_003665690.1">
    <property type="nucleotide sequence ID" value="XM_003665642.1"/>
</dbReference>
<dbReference type="InterPro" id="IPR036278">
    <property type="entry name" value="Sialidase_sf"/>
</dbReference>
<dbReference type="PANTHER" id="PTHR38792:SF1">
    <property type="entry name" value="BNR_ASP-BOX REPEAT PROTEIN"/>
    <property type="match status" value="1"/>
</dbReference>
<organism evidence="3 4">
    <name type="scientific">Thermothelomyces thermophilus (strain ATCC 42464 / BCRC 31852 / DSM 1799)</name>
    <name type="common">Sporotrichum thermophile</name>
    <dbReference type="NCBI Taxonomy" id="573729"/>
    <lineage>
        <taxon>Eukaryota</taxon>
        <taxon>Fungi</taxon>
        <taxon>Dikarya</taxon>
        <taxon>Ascomycota</taxon>
        <taxon>Pezizomycotina</taxon>
        <taxon>Sordariomycetes</taxon>
        <taxon>Sordariomycetidae</taxon>
        <taxon>Sordariales</taxon>
        <taxon>Chaetomiaceae</taxon>
        <taxon>Thermothelomyces</taxon>
    </lineage>
</organism>
<keyword evidence="3" id="KW-0378">Hydrolase</keyword>
<sequence>MRIHLRGFAILGLAVEAAIARPPGPPDTPRSPGPPLPPGPPGPPGPPVPPDSDHLPPFSTFSNRVIYTPPKGGRAVYPRVAELSDGTLLVTASVSGVVGPDNLPAFPIFESKDGGVTYQWISNLTDQVNGWGMSAQPALLELRQPLGGFKPGTVLASGNSWSDKGTRIDLYASTDKGRTWEFVSHAAEGGRPNTTNGATPVWEPFLLTYDDELIVYYSDQRDPRHGQKLAHQTSRDLKHWGPVVNDVAYDEYLARPGMTVVAYIPPIKKWILVYERPIGNSSSHGVNYPVHYRLADDPRKFDAAQPIPIVIETREGTTVAPNASPYVVWSPVGGPKGTIIVSDADRSWLYLNTAGGDPDKWQIRECGQPEAYSRALHVFEKRPDRLMVLGGDTFDGNGVGALTDSVLDMNKFLQGGYSAPGQSP</sequence>
<dbReference type="OrthoDB" id="2130735at2759"/>
<dbReference type="HOGENOM" id="CLU_036301_0_1_1"/>
<feature type="region of interest" description="Disordered" evidence="1">
    <location>
        <begin position="20"/>
        <end position="56"/>
    </location>
</feature>
<feature type="chain" id="PRO_5003435672" evidence="2">
    <location>
        <begin position="21"/>
        <end position="424"/>
    </location>
</feature>
<dbReference type="eggNOG" id="ENOG502QW46">
    <property type="taxonomic scope" value="Eukaryota"/>
</dbReference>
<dbReference type="AlphaFoldDB" id="G2QJ26"/>
<evidence type="ECO:0000256" key="2">
    <source>
        <dbReference type="SAM" id="SignalP"/>
    </source>
</evidence>
<dbReference type="VEuPathDB" id="FungiDB:MYCTH_54058"/>
<feature type="compositionally biased region" description="Pro residues" evidence="1">
    <location>
        <begin position="22"/>
        <end position="50"/>
    </location>
</feature>
<protein>
    <submittedName>
        <fullName evidence="3">Glycoside hydrolase family 93 protein</fullName>
    </submittedName>
</protein>
<dbReference type="CDD" id="cd15482">
    <property type="entry name" value="Sialidase_non-viral"/>
    <property type="match status" value="1"/>
</dbReference>
<dbReference type="EMBL" id="CP003006">
    <property type="protein sequence ID" value="AEO60445.1"/>
    <property type="molecule type" value="Genomic_DNA"/>
</dbReference>
<evidence type="ECO:0000313" key="3">
    <source>
        <dbReference type="EMBL" id="AEO60445.1"/>
    </source>
</evidence>
<reference evidence="3 4" key="1">
    <citation type="journal article" date="2011" name="Nat. Biotechnol.">
        <title>Comparative genomic analysis of the thermophilic biomass-degrading fungi Myceliophthora thermophila and Thielavia terrestris.</title>
        <authorList>
            <person name="Berka R.M."/>
            <person name="Grigoriev I.V."/>
            <person name="Otillar R."/>
            <person name="Salamov A."/>
            <person name="Grimwood J."/>
            <person name="Reid I."/>
            <person name="Ishmael N."/>
            <person name="John T."/>
            <person name="Darmond C."/>
            <person name="Moisan M.-C."/>
            <person name="Henrissat B."/>
            <person name="Coutinho P.M."/>
            <person name="Lombard V."/>
            <person name="Natvig D.O."/>
            <person name="Lindquist E."/>
            <person name="Schmutz J."/>
            <person name="Lucas S."/>
            <person name="Harris P."/>
            <person name="Powlowski J."/>
            <person name="Bellemare A."/>
            <person name="Taylor D."/>
            <person name="Butler G."/>
            <person name="de Vries R.P."/>
            <person name="Allijn I.E."/>
            <person name="van den Brink J."/>
            <person name="Ushinsky S."/>
            <person name="Storms R."/>
            <person name="Powell A.J."/>
            <person name="Paulsen I.T."/>
            <person name="Elbourne L.D.H."/>
            <person name="Baker S.E."/>
            <person name="Magnuson J."/>
            <person name="LaBoissiere S."/>
            <person name="Clutterbuck A.J."/>
            <person name="Martinez D."/>
            <person name="Wogulis M."/>
            <person name="de Leon A.L."/>
            <person name="Rey M.W."/>
            <person name="Tsang A."/>
        </authorList>
    </citation>
    <scope>NUCLEOTIDE SEQUENCE [LARGE SCALE GENOMIC DNA]</scope>
    <source>
        <strain evidence="4">ATCC 42464 / BCRC 31852 / DSM 1799</strain>
    </source>
</reference>
<gene>
    <name evidence="3" type="ORF">MYCTH_54058</name>
</gene>
<dbReference type="SUPFAM" id="SSF50939">
    <property type="entry name" value="Sialidases"/>
    <property type="match status" value="1"/>
</dbReference>
<dbReference type="GeneID" id="11511450"/>
<dbReference type="STRING" id="573729.G2QJ26"/>
<dbReference type="PANTHER" id="PTHR38792">
    <property type="entry name" value="BNR/ASP-BOX REPEAT DOMAIN PROTEIN (AFU_ORTHOLOGUE AFUA_7G06430)-RELATED"/>
    <property type="match status" value="1"/>
</dbReference>
<evidence type="ECO:0000256" key="1">
    <source>
        <dbReference type="SAM" id="MobiDB-lite"/>
    </source>
</evidence>
<keyword evidence="2" id="KW-0732">Signal</keyword>
<keyword evidence="4" id="KW-1185">Reference proteome</keyword>
<name>G2QJ26_THET4</name>
<evidence type="ECO:0000313" key="4">
    <source>
        <dbReference type="Proteomes" id="UP000007322"/>
    </source>
</evidence>
<dbReference type="KEGG" id="mtm:MYCTH_54058"/>
<accession>G2QJ26</accession>